<dbReference type="InterPro" id="IPR037185">
    <property type="entry name" value="EmrE-like"/>
</dbReference>
<dbReference type="Proteomes" id="UP000190460">
    <property type="component" value="Unassembled WGS sequence"/>
</dbReference>
<gene>
    <name evidence="9" type="ORF">SAMN02745130_02280</name>
</gene>
<dbReference type="PANTHER" id="PTHR42920">
    <property type="entry name" value="OS03G0707200 PROTEIN-RELATED"/>
    <property type="match status" value="1"/>
</dbReference>
<organism evidence="9 10">
    <name type="scientific">Thiothrix eikelboomii</name>
    <dbReference type="NCBI Taxonomy" id="92487"/>
    <lineage>
        <taxon>Bacteria</taxon>
        <taxon>Pseudomonadati</taxon>
        <taxon>Pseudomonadota</taxon>
        <taxon>Gammaproteobacteria</taxon>
        <taxon>Thiotrichales</taxon>
        <taxon>Thiotrichaceae</taxon>
        <taxon>Thiothrix</taxon>
    </lineage>
</organism>
<keyword evidence="2" id="KW-1003">Cell membrane</keyword>
<evidence type="ECO:0000256" key="2">
    <source>
        <dbReference type="ARBA" id="ARBA00022475"/>
    </source>
</evidence>
<feature type="transmembrane region" description="Helical" evidence="7">
    <location>
        <begin position="36"/>
        <end position="53"/>
    </location>
</feature>
<keyword evidence="4 7" id="KW-1133">Transmembrane helix</keyword>
<protein>
    <submittedName>
        <fullName evidence="9">Permease of the drug/metabolite transporter (DMT) superfamily</fullName>
    </submittedName>
</protein>
<evidence type="ECO:0000256" key="1">
    <source>
        <dbReference type="ARBA" id="ARBA00004651"/>
    </source>
</evidence>
<dbReference type="GO" id="GO:0005886">
    <property type="term" value="C:plasma membrane"/>
    <property type="evidence" value="ECO:0007669"/>
    <property type="project" value="UniProtKB-SubCell"/>
</dbReference>
<feature type="transmembrane region" description="Helical" evidence="7">
    <location>
        <begin position="266"/>
        <end position="283"/>
    </location>
</feature>
<keyword evidence="3 7" id="KW-0812">Transmembrane</keyword>
<dbReference type="Gene3D" id="1.10.3730.20">
    <property type="match status" value="1"/>
</dbReference>
<evidence type="ECO:0000313" key="10">
    <source>
        <dbReference type="Proteomes" id="UP000190460"/>
    </source>
</evidence>
<sequence length="345" mass="37535">MNFHHSPGVVAALTAAALFGASTPLAKLLLGEINPWLLAGLLYLGSGLGLWLYRRLTHAPKVNLPKSEIVWLLGAILAGGMIAPVLLLVGLQAMPASGASLLLNAEGVFTALLAWLVFRENVDWRIALGMFAIVLGAVVLSWSNEASFGTLWPALAVLAACFMWGLDNNLTRKVSLNDATWLTSVKGLVAGSVNLSLALILGAKLPEFSTLFSALLLGFLAYGVSLSLFIVGLRHLGTARTGAYFSIAPFFGAILAIIILDEPISLALVIAGALMALGLWLHLTEYHSHEHEHPALEHEHSHVHDEHHQHEHDFPVQVGERHRHWHQHKPMTHTHAHYPDAHHRH</sequence>
<dbReference type="InterPro" id="IPR051258">
    <property type="entry name" value="Diverse_Substrate_Transporter"/>
</dbReference>
<evidence type="ECO:0000256" key="6">
    <source>
        <dbReference type="SAM" id="MobiDB-lite"/>
    </source>
</evidence>
<proteinExistence type="predicted"/>
<comment type="subcellular location">
    <subcellularLocation>
        <location evidence="1">Cell membrane</location>
        <topology evidence="1">Multi-pass membrane protein</topology>
    </subcellularLocation>
</comment>
<feature type="region of interest" description="Disordered" evidence="6">
    <location>
        <begin position="325"/>
        <end position="345"/>
    </location>
</feature>
<dbReference type="AlphaFoldDB" id="A0A1T4WYA9"/>
<dbReference type="Pfam" id="PF00892">
    <property type="entry name" value="EamA"/>
    <property type="match status" value="2"/>
</dbReference>
<evidence type="ECO:0000256" key="3">
    <source>
        <dbReference type="ARBA" id="ARBA00022692"/>
    </source>
</evidence>
<feature type="domain" description="EamA" evidence="8">
    <location>
        <begin position="152"/>
        <end position="282"/>
    </location>
</feature>
<feature type="transmembrane region" description="Helical" evidence="7">
    <location>
        <begin position="99"/>
        <end position="118"/>
    </location>
</feature>
<evidence type="ECO:0000256" key="5">
    <source>
        <dbReference type="ARBA" id="ARBA00023136"/>
    </source>
</evidence>
<dbReference type="InterPro" id="IPR000620">
    <property type="entry name" value="EamA_dom"/>
</dbReference>
<feature type="compositionally biased region" description="Basic residues" evidence="6">
    <location>
        <begin position="325"/>
        <end position="336"/>
    </location>
</feature>
<feature type="transmembrane region" description="Helical" evidence="7">
    <location>
        <begin position="187"/>
        <end position="205"/>
    </location>
</feature>
<reference evidence="10" key="1">
    <citation type="submission" date="2017-02" db="EMBL/GenBank/DDBJ databases">
        <authorList>
            <person name="Varghese N."/>
            <person name="Submissions S."/>
        </authorList>
    </citation>
    <scope>NUCLEOTIDE SEQUENCE [LARGE SCALE GENOMIC DNA]</scope>
    <source>
        <strain evidence="10">ATCC 49788</strain>
    </source>
</reference>
<name>A0A1T4WYA9_9GAMM</name>
<keyword evidence="5 7" id="KW-0472">Membrane</keyword>
<dbReference type="PANTHER" id="PTHR42920:SF11">
    <property type="entry name" value="INNER MEMBRANE PROTEIN YTFF"/>
    <property type="match status" value="1"/>
</dbReference>
<feature type="transmembrane region" description="Helical" evidence="7">
    <location>
        <begin position="211"/>
        <end position="231"/>
    </location>
</feature>
<feature type="transmembrane region" description="Helical" evidence="7">
    <location>
        <begin position="243"/>
        <end position="260"/>
    </location>
</feature>
<feature type="transmembrane region" description="Helical" evidence="7">
    <location>
        <begin position="125"/>
        <end position="143"/>
    </location>
</feature>
<keyword evidence="10" id="KW-1185">Reference proteome</keyword>
<feature type="domain" description="EamA" evidence="8">
    <location>
        <begin position="7"/>
        <end position="141"/>
    </location>
</feature>
<evidence type="ECO:0000259" key="8">
    <source>
        <dbReference type="Pfam" id="PF00892"/>
    </source>
</evidence>
<evidence type="ECO:0000313" key="9">
    <source>
        <dbReference type="EMBL" id="SKA82342.1"/>
    </source>
</evidence>
<evidence type="ECO:0000256" key="7">
    <source>
        <dbReference type="SAM" id="Phobius"/>
    </source>
</evidence>
<dbReference type="OrthoDB" id="9794287at2"/>
<feature type="transmembrane region" description="Helical" evidence="7">
    <location>
        <begin position="69"/>
        <end position="93"/>
    </location>
</feature>
<dbReference type="EMBL" id="FUYB01000010">
    <property type="protein sequence ID" value="SKA82342.1"/>
    <property type="molecule type" value="Genomic_DNA"/>
</dbReference>
<evidence type="ECO:0000256" key="4">
    <source>
        <dbReference type="ARBA" id="ARBA00022989"/>
    </source>
</evidence>
<dbReference type="SUPFAM" id="SSF103481">
    <property type="entry name" value="Multidrug resistance efflux transporter EmrE"/>
    <property type="match status" value="2"/>
</dbReference>
<accession>A0A1T4WYA9</accession>
<dbReference type="RefSeq" id="WP_078922758.1">
    <property type="nucleotide sequence ID" value="NZ_FUYB01000010.1"/>
</dbReference>
<feature type="transmembrane region" description="Helical" evidence="7">
    <location>
        <begin position="149"/>
        <end position="166"/>
    </location>
</feature>
<feature type="region of interest" description="Disordered" evidence="6">
    <location>
        <begin position="291"/>
        <end position="312"/>
    </location>
</feature>